<dbReference type="AlphaFoldDB" id="A0A0C4DT55"/>
<evidence type="ECO:0000256" key="1">
    <source>
        <dbReference type="SAM" id="Coils"/>
    </source>
</evidence>
<reference evidence="5" key="1">
    <citation type="submission" date="2010-05" db="EMBL/GenBank/DDBJ databases">
        <title>The genome sequence of Magnaporthe poae strain ATCC 64411.</title>
        <authorList>
            <person name="Ma L.-J."/>
            <person name="Dead R."/>
            <person name="Young S."/>
            <person name="Zeng Q."/>
            <person name="Koehrsen M."/>
            <person name="Alvarado L."/>
            <person name="Berlin A."/>
            <person name="Chapman S.B."/>
            <person name="Chen Z."/>
            <person name="Freedman E."/>
            <person name="Gellesch M."/>
            <person name="Goldberg J."/>
            <person name="Griggs A."/>
            <person name="Gujja S."/>
            <person name="Heilman E.R."/>
            <person name="Heiman D."/>
            <person name="Hepburn T."/>
            <person name="Howarth C."/>
            <person name="Jen D."/>
            <person name="Larson L."/>
            <person name="Mehta T."/>
            <person name="Neiman D."/>
            <person name="Pearson M."/>
            <person name="Roberts A."/>
            <person name="Saif S."/>
            <person name="Shea T."/>
            <person name="Shenoy N."/>
            <person name="Sisk P."/>
            <person name="Stolte C."/>
            <person name="Sykes S."/>
            <person name="Walk T."/>
            <person name="White J."/>
            <person name="Yandava C."/>
            <person name="Haas B."/>
            <person name="Nusbaum C."/>
            <person name="Birren B."/>
        </authorList>
    </citation>
    <scope>NUCLEOTIDE SEQUENCE [LARGE SCALE GENOMIC DNA]</scope>
    <source>
        <strain evidence="5">ATCC 64411 / 73-15</strain>
    </source>
</reference>
<keyword evidence="5" id="KW-1185">Reference proteome</keyword>
<keyword evidence="1" id="KW-0175">Coiled coil</keyword>
<name>A0A0C4DT55_MAGP6</name>
<evidence type="ECO:0000313" key="3">
    <source>
        <dbReference type="EMBL" id="KLU84067.1"/>
    </source>
</evidence>
<dbReference type="EMBL" id="ADBL01000760">
    <property type="status" value="NOT_ANNOTATED_CDS"/>
    <property type="molecule type" value="Genomic_DNA"/>
</dbReference>
<proteinExistence type="predicted"/>
<evidence type="ECO:0000313" key="5">
    <source>
        <dbReference type="Proteomes" id="UP000011715"/>
    </source>
</evidence>
<dbReference type="EnsemblFungi" id="MAPG_03112T0">
    <property type="protein sequence ID" value="MAPG_03112T0"/>
    <property type="gene ID" value="MAPG_03112"/>
</dbReference>
<accession>A0A0C4DT55</accession>
<reference evidence="4" key="5">
    <citation type="submission" date="2015-06" db="UniProtKB">
        <authorList>
            <consortium name="EnsemblFungi"/>
        </authorList>
    </citation>
    <scope>IDENTIFICATION</scope>
    <source>
        <strain evidence="4">ATCC 64411</strain>
    </source>
</reference>
<dbReference type="Proteomes" id="UP000011715">
    <property type="component" value="Unassembled WGS sequence"/>
</dbReference>
<reference evidence="4" key="4">
    <citation type="journal article" date="2015" name="G3 (Bethesda)">
        <title>Genome sequences of three phytopathogenic species of the Magnaporthaceae family of fungi.</title>
        <authorList>
            <person name="Okagaki L.H."/>
            <person name="Nunes C.C."/>
            <person name="Sailsbery J."/>
            <person name="Clay B."/>
            <person name="Brown D."/>
            <person name="John T."/>
            <person name="Oh Y."/>
            <person name="Young N."/>
            <person name="Fitzgerald M."/>
            <person name="Haas B.J."/>
            <person name="Zeng Q."/>
            <person name="Young S."/>
            <person name="Adiconis X."/>
            <person name="Fan L."/>
            <person name="Levin J.Z."/>
            <person name="Mitchell T.K."/>
            <person name="Okubara P.A."/>
            <person name="Farman M.L."/>
            <person name="Kohn L.M."/>
            <person name="Birren B."/>
            <person name="Ma L.-J."/>
            <person name="Dean R.A."/>
        </authorList>
    </citation>
    <scope>NUCLEOTIDE SEQUENCE</scope>
    <source>
        <strain evidence="4">ATCC 64411 / 73-15</strain>
    </source>
</reference>
<reference evidence="3" key="3">
    <citation type="submission" date="2011-03" db="EMBL/GenBank/DDBJ databases">
        <title>Annotation of Magnaporthe poae ATCC 64411.</title>
        <authorList>
            <person name="Ma L.-J."/>
            <person name="Dead R."/>
            <person name="Young S.K."/>
            <person name="Zeng Q."/>
            <person name="Gargeya S."/>
            <person name="Fitzgerald M."/>
            <person name="Haas B."/>
            <person name="Abouelleil A."/>
            <person name="Alvarado L."/>
            <person name="Arachchi H.M."/>
            <person name="Berlin A."/>
            <person name="Brown A."/>
            <person name="Chapman S.B."/>
            <person name="Chen Z."/>
            <person name="Dunbar C."/>
            <person name="Freedman E."/>
            <person name="Gearin G."/>
            <person name="Gellesch M."/>
            <person name="Goldberg J."/>
            <person name="Griggs A."/>
            <person name="Gujja S."/>
            <person name="Heiman D."/>
            <person name="Howarth C."/>
            <person name="Larson L."/>
            <person name="Lui A."/>
            <person name="MacDonald P.J.P."/>
            <person name="Mehta T."/>
            <person name="Montmayeur A."/>
            <person name="Murphy C."/>
            <person name="Neiman D."/>
            <person name="Pearson M."/>
            <person name="Priest M."/>
            <person name="Roberts A."/>
            <person name="Saif S."/>
            <person name="Shea T."/>
            <person name="Shenoy N."/>
            <person name="Sisk P."/>
            <person name="Stolte C."/>
            <person name="Sykes S."/>
            <person name="Yandava C."/>
            <person name="Wortman J."/>
            <person name="Nusbaum C."/>
            <person name="Birren B."/>
        </authorList>
    </citation>
    <scope>NUCLEOTIDE SEQUENCE</scope>
    <source>
        <strain evidence="3">ATCC 64411</strain>
    </source>
</reference>
<feature type="region of interest" description="Disordered" evidence="2">
    <location>
        <begin position="54"/>
        <end position="99"/>
    </location>
</feature>
<evidence type="ECO:0000313" key="4">
    <source>
        <dbReference type="EnsemblFungi" id="MAPG_03112T0"/>
    </source>
</evidence>
<dbReference type="VEuPathDB" id="FungiDB:MAPG_03112"/>
<reference evidence="3" key="2">
    <citation type="submission" date="2010-05" db="EMBL/GenBank/DDBJ databases">
        <title>The Genome Sequence of Magnaporthe poae strain ATCC 64411.</title>
        <authorList>
            <consortium name="The Broad Institute Genome Sequencing Platform"/>
            <consortium name="Broad Institute Genome Sequencing Center for Infectious Disease"/>
            <person name="Ma L.-J."/>
            <person name="Dead R."/>
            <person name="Young S."/>
            <person name="Zeng Q."/>
            <person name="Koehrsen M."/>
            <person name="Alvarado L."/>
            <person name="Berlin A."/>
            <person name="Chapman S.B."/>
            <person name="Chen Z."/>
            <person name="Freedman E."/>
            <person name="Gellesch M."/>
            <person name="Goldberg J."/>
            <person name="Griggs A."/>
            <person name="Gujja S."/>
            <person name="Heilman E.R."/>
            <person name="Heiman D."/>
            <person name="Hepburn T."/>
            <person name="Howarth C."/>
            <person name="Jen D."/>
            <person name="Larson L."/>
            <person name="Mehta T."/>
            <person name="Neiman D."/>
            <person name="Pearson M."/>
            <person name="Roberts A."/>
            <person name="Saif S."/>
            <person name="Shea T."/>
            <person name="Shenoy N."/>
            <person name="Sisk P."/>
            <person name="Stolte C."/>
            <person name="Sykes S."/>
            <person name="Walk T."/>
            <person name="White J."/>
            <person name="Yandava C."/>
            <person name="Haas B."/>
            <person name="Nusbaum C."/>
            <person name="Birren B."/>
        </authorList>
    </citation>
    <scope>NUCLEOTIDE SEQUENCE</scope>
    <source>
        <strain evidence="3">ATCC 64411</strain>
    </source>
</reference>
<protein>
    <submittedName>
        <fullName evidence="3 4">Uncharacterized protein</fullName>
    </submittedName>
</protein>
<organism evidence="4 5">
    <name type="scientific">Magnaporthiopsis poae (strain ATCC 64411 / 73-15)</name>
    <name type="common">Kentucky bluegrass fungus</name>
    <name type="synonym">Magnaporthe poae</name>
    <dbReference type="NCBI Taxonomy" id="644358"/>
    <lineage>
        <taxon>Eukaryota</taxon>
        <taxon>Fungi</taxon>
        <taxon>Dikarya</taxon>
        <taxon>Ascomycota</taxon>
        <taxon>Pezizomycotina</taxon>
        <taxon>Sordariomycetes</taxon>
        <taxon>Sordariomycetidae</taxon>
        <taxon>Magnaporthales</taxon>
        <taxon>Magnaporthaceae</taxon>
        <taxon>Magnaporthiopsis</taxon>
    </lineage>
</organism>
<gene>
    <name evidence="3" type="ORF">MAPG_03112</name>
</gene>
<evidence type="ECO:0000256" key="2">
    <source>
        <dbReference type="SAM" id="MobiDB-lite"/>
    </source>
</evidence>
<feature type="coiled-coil region" evidence="1">
    <location>
        <begin position="12"/>
        <end position="39"/>
    </location>
</feature>
<sequence>MDKMPQQSDMLKEDAKAVLDDLKAKLEAFQAREDELRNTLKALGFEWLLKVPKSSLDTSAAPKEGAREAPSTPATSEEGAEDAPHVTGAAGAKWGDPRI</sequence>
<dbReference type="EMBL" id="GL876967">
    <property type="protein sequence ID" value="KLU84067.1"/>
    <property type="molecule type" value="Genomic_DNA"/>
</dbReference>